<evidence type="ECO:0000256" key="5">
    <source>
        <dbReference type="RuleBase" id="RU363034"/>
    </source>
</evidence>
<feature type="region of interest" description="Disordered" evidence="6">
    <location>
        <begin position="314"/>
        <end position="373"/>
    </location>
</feature>
<dbReference type="PANTHER" id="PTHR24252:SF7">
    <property type="entry name" value="HYALIN"/>
    <property type="match status" value="1"/>
</dbReference>
<dbReference type="PANTHER" id="PTHR24252">
    <property type="entry name" value="ACROSIN-RELATED"/>
    <property type="match status" value="1"/>
</dbReference>
<dbReference type="Bgee" id="ENSOANG00000014235">
    <property type="expression patterns" value="Expressed in testis and 1 other cell type or tissue"/>
</dbReference>
<dbReference type="SMART" id="SM00020">
    <property type="entry name" value="Tryp_SPc"/>
    <property type="match status" value="1"/>
</dbReference>
<dbReference type="PROSITE" id="PS50240">
    <property type="entry name" value="TRYPSIN_DOM"/>
    <property type="match status" value="1"/>
</dbReference>
<reference evidence="8 9" key="1">
    <citation type="journal article" date="2008" name="Nature">
        <title>Genome analysis of the platypus reveals unique signatures of evolution.</title>
        <authorList>
            <person name="Warren W.C."/>
            <person name="Hillier L.W."/>
            <person name="Marshall Graves J.A."/>
            <person name="Birney E."/>
            <person name="Ponting C.P."/>
            <person name="Grutzner F."/>
            <person name="Belov K."/>
            <person name="Miller W."/>
            <person name="Clarke L."/>
            <person name="Chinwalla A.T."/>
            <person name="Yang S.P."/>
            <person name="Heger A."/>
            <person name="Locke D.P."/>
            <person name="Miethke P."/>
            <person name="Waters P.D."/>
            <person name="Veyrunes F."/>
            <person name="Fulton L."/>
            <person name="Fulton B."/>
            <person name="Graves T."/>
            <person name="Wallis J."/>
            <person name="Puente X.S."/>
            <person name="Lopez-Otin C."/>
            <person name="Ordonez G.R."/>
            <person name="Eichler E.E."/>
            <person name="Chen L."/>
            <person name="Cheng Z."/>
            <person name="Deakin J.E."/>
            <person name="Alsop A."/>
            <person name="Thompson K."/>
            <person name="Kirby P."/>
            <person name="Papenfuss A.T."/>
            <person name="Wakefield M.J."/>
            <person name="Olender T."/>
            <person name="Lancet D."/>
            <person name="Huttley G.A."/>
            <person name="Smit A.F."/>
            <person name="Pask A."/>
            <person name="Temple-Smith P."/>
            <person name="Batzer M.A."/>
            <person name="Walker J.A."/>
            <person name="Konkel M.K."/>
            <person name="Harris R.S."/>
            <person name="Whittington C.M."/>
            <person name="Wong E.S."/>
            <person name="Gemmell N.J."/>
            <person name="Buschiazzo E."/>
            <person name="Vargas Jentzsch I.M."/>
            <person name="Merkel A."/>
            <person name="Schmitz J."/>
            <person name="Zemann A."/>
            <person name="Churakov G."/>
            <person name="Kriegs J.O."/>
            <person name="Brosius J."/>
            <person name="Murchison E.P."/>
            <person name="Sachidanandam R."/>
            <person name="Smith C."/>
            <person name="Hannon G.J."/>
            <person name="Tsend-Ayush E."/>
            <person name="McMillan D."/>
            <person name="Attenborough R."/>
            <person name="Rens W."/>
            <person name="Ferguson-Smith M."/>
            <person name="Lefevre C.M."/>
            <person name="Sharp J.A."/>
            <person name="Nicholas K.R."/>
            <person name="Ray D.A."/>
            <person name="Kube M."/>
            <person name="Reinhardt R."/>
            <person name="Pringle T.H."/>
            <person name="Taylor J."/>
            <person name="Jones R.C."/>
            <person name="Nixon B."/>
            <person name="Dacheux J.L."/>
            <person name="Niwa H."/>
            <person name="Sekita Y."/>
            <person name="Huang X."/>
            <person name="Stark A."/>
            <person name="Kheradpour P."/>
            <person name="Kellis M."/>
            <person name="Flicek P."/>
            <person name="Chen Y."/>
            <person name="Webber C."/>
            <person name="Hardison R."/>
            <person name="Nelson J."/>
            <person name="Hallsworth-Pepin K."/>
            <person name="Delehaunty K."/>
            <person name="Markovic C."/>
            <person name="Minx P."/>
            <person name="Feng Y."/>
            <person name="Kremitzki C."/>
            <person name="Mitreva M."/>
            <person name="Glasscock J."/>
            <person name="Wylie T."/>
            <person name="Wohldmann P."/>
            <person name="Thiru P."/>
            <person name="Nhan M.N."/>
            <person name="Pohl C.S."/>
            <person name="Smith S.M."/>
            <person name="Hou S."/>
            <person name="Nefedov M."/>
            <person name="de Jong P.J."/>
            <person name="Renfree M.B."/>
            <person name="Mardis E.R."/>
            <person name="Wilson R.K."/>
        </authorList>
    </citation>
    <scope>NUCLEOTIDE SEQUENCE [LARGE SCALE GENOMIC DNA]</scope>
    <source>
        <strain evidence="8 9">Glennie</strain>
    </source>
</reference>
<dbReference type="InterPro" id="IPR009003">
    <property type="entry name" value="Peptidase_S1_PA"/>
</dbReference>
<evidence type="ECO:0000313" key="9">
    <source>
        <dbReference type="Proteomes" id="UP000002279"/>
    </source>
</evidence>
<dbReference type="FunFam" id="2.40.10.10:FF:000006">
    <property type="entry name" value="Serine proteinase stubble"/>
    <property type="match status" value="1"/>
</dbReference>
<evidence type="ECO:0000259" key="7">
    <source>
        <dbReference type="PROSITE" id="PS50240"/>
    </source>
</evidence>
<evidence type="ECO:0000313" key="8">
    <source>
        <dbReference type="Ensembl" id="ENSOANP00000022439.2"/>
    </source>
</evidence>
<dbReference type="GeneTree" id="ENSGT00940000156020"/>
<dbReference type="Ensembl" id="ENSOANT00000022443.2">
    <property type="protein sequence ID" value="ENSOANP00000022439.2"/>
    <property type="gene ID" value="ENSOANG00000014235.2"/>
</dbReference>
<evidence type="ECO:0000256" key="6">
    <source>
        <dbReference type="SAM" id="MobiDB-lite"/>
    </source>
</evidence>
<evidence type="ECO:0000256" key="2">
    <source>
        <dbReference type="ARBA" id="ARBA00022801"/>
    </source>
</evidence>
<dbReference type="MEROPS" id="S01.415"/>
<accession>F6XB42</accession>
<keyword evidence="9" id="KW-1185">Reference proteome</keyword>
<protein>
    <recommendedName>
        <fullName evidence="7">Peptidase S1 domain-containing protein</fullName>
    </recommendedName>
</protein>
<dbReference type="PRINTS" id="PR00722">
    <property type="entry name" value="CHYMOTRYPSIN"/>
</dbReference>
<gene>
    <name evidence="8" type="primary">PRSS55</name>
</gene>
<dbReference type="GO" id="GO:0008236">
    <property type="term" value="F:serine-type peptidase activity"/>
    <property type="evidence" value="ECO:0000318"/>
    <property type="project" value="GO_Central"/>
</dbReference>
<dbReference type="GO" id="GO:0005886">
    <property type="term" value="C:plasma membrane"/>
    <property type="evidence" value="ECO:0000318"/>
    <property type="project" value="GO_Central"/>
</dbReference>
<dbReference type="GO" id="GO:0006508">
    <property type="term" value="P:proteolysis"/>
    <property type="evidence" value="ECO:0007669"/>
    <property type="project" value="UniProtKB-KW"/>
</dbReference>
<dbReference type="GO" id="GO:0004252">
    <property type="term" value="F:serine-type endopeptidase activity"/>
    <property type="evidence" value="ECO:0007669"/>
    <property type="project" value="InterPro"/>
</dbReference>
<dbReference type="Gene3D" id="2.40.10.10">
    <property type="entry name" value="Trypsin-like serine proteases"/>
    <property type="match status" value="1"/>
</dbReference>
<dbReference type="InterPro" id="IPR001254">
    <property type="entry name" value="Trypsin_dom"/>
</dbReference>
<evidence type="ECO:0000256" key="3">
    <source>
        <dbReference type="ARBA" id="ARBA00022825"/>
    </source>
</evidence>
<proteinExistence type="predicted"/>
<name>F6XB42_ORNAN</name>
<dbReference type="InterPro" id="IPR033116">
    <property type="entry name" value="TRYPSIN_SER"/>
</dbReference>
<keyword evidence="4" id="KW-1015">Disulfide bond</keyword>
<organism evidence="8 9">
    <name type="scientific">Ornithorhynchus anatinus</name>
    <name type="common">Duckbill platypus</name>
    <dbReference type="NCBI Taxonomy" id="9258"/>
    <lineage>
        <taxon>Eukaryota</taxon>
        <taxon>Metazoa</taxon>
        <taxon>Chordata</taxon>
        <taxon>Craniata</taxon>
        <taxon>Vertebrata</taxon>
        <taxon>Euteleostomi</taxon>
        <taxon>Mammalia</taxon>
        <taxon>Monotremata</taxon>
        <taxon>Ornithorhynchidae</taxon>
        <taxon>Ornithorhynchus</taxon>
    </lineage>
</organism>
<reference evidence="8" key="2">
    <citation type="submission" date="2025-08" db="UniProtKB">
        <authorList>
            <consortium name="Ensembl"/>
        </authorList>
    </citation>
    <scope>IDENTIFICATION</scope>
    <source>
        <strain evidence="8">Glennie</strain>
    </source>
</reference>
<dbReference type="HOGENOM" id="CLU_006842_0_4_1"/>
<feature type="domain" description="Peptidase S1" evidence="7">
    <location>
        <begin position="79"/>
        <end position="308"/>
    </location>
</feature>
<keyword evidence="3 5" id="KW-0720">Serine protease</keyword>
<dbReference type="InterPro" id="IPR001314">
    <property type="entry name" value="Peptidase_S1A"/>
</dbReference>
<dbReference type="InterPro" id="IPR043504">
    <property type="entry name" value="Peptidase_S1_PA_chymotrypsin"/>
</dbReference>
<keyword evidence="1 5" id="KW-0645">Protease</keyword>
<dbReference type="InParanoid" id="F6XB42"/>
<evidence type="ECO:0000256" key="4">
    <source>
        <dbReference type="ARBA" id="ARBA00023157"/>
    </source>
</evidence>
<feature type="compositionally biased region" description="Pro residues" evidence="6">
    <location>
        <begin position="324"/>
        <end position="365"/>
    </location>
</feature>
<dbReference type="Pfam" id="PF00089">
    <property type="entry name" value="Trypsin"/>
    <property type="match status" value="1"/>
</dbReference>
<dbReference type="FunCoup" id="F6XB42">
    <property type="interactions" value="80"/>
</dbReference>
<dbReference type="CDD" id="cd00190">
    <property type="entry name" value="Tryp_SPc"/>
    <property type="match status" value="1"/>
</dbReference>
<dbReference type="PROSITE" id="PS00134">
    <property type="entry name" value="TRYPSIN_HIS"/>
    <property type="match status" value="1"/>
</dbReference>
<dbReference type="InterPro" id="IPR018114">
    <property type="entry name" value="TRYPSIN_HIS"/>
</dbReference>
<dbReference type="PROSITE" id="PS00135">
    <property type="entry name" value="TRYPSIN_SER"/>
    <property type="match status" value="1"/>
</dbReference>
<dbReference type="SUPFAM" id="SSF50494">
    <property type="entry name" value="Trypsin-like serine proteases"/>
    <property type="match status" value="1"/>
</dbReference>
<sequence length="400" mass="43343">MEGLLGVRLGRHRRRGPGDAFDLAESPLAAGQLGAVHQENTLPHPEHALCWTQERGKGHLQVCGVRPGFGSSGRLQSRIVGGTDAAVGEFPWQVSIQFHRAHFCGGSILSNWWVLTAAHCFTRIKSNLNIAVGTTHLDSPKMERRRLDRLVMHPQFSQETMDHDIALVLLDTPFHFGKDTGPICMPLLRDPLTWPDCWVAGWGQTAEGEEHPVSRTLQKVEMKVIPWDRCAARFPQVTHNMLCAGFEEGGRDSCQGDSGGPLVCSSKAGEKWSQLGIVSWGEGCARPGKPGIYTFVFNYLNWIKTVTAQEGKPFIPEGQAYTPKPSPRPIPPPVPAPVPAPTPAPAPKPIPKPIPKPPPKPPVPSSPELESAAPPLQPLSTCCLLPCLLLLLVGSLLSGG</sequence>
<dbReference type="AlphaFoldDB" id="F6XB42"/>
<dbReference type="Proteomes" id="UP000002279">
    <property type="component" value="Chromosome X2"/>
</dbReference>
<keyword evidence="2 5" id="KW-0378">Hydrolase</keyword>
<dbReference type="OMA" id="GYTHIEC"/>
<evidence type="ECO:0000256" key="1">
    <source>
        <dbReference type="ARBA" id="ARBA00022670"/>
    </source>
</evidence>
<reference evidence="8" key="3">
    <citation type="submission" date="2025-09" db="UniProtKB">
        <authorList>
            <consortium name="Ensembl"/>
        </authorList>
    </citation>
    <scope>IDENTIFICATION</scope>
    <source>
        <strain evidence="8">Glennie</strain>
    </source>
</reference>